<dbReference type="RefSeq" id="WP_186994998.1">
    <property type="nucleotide sequence ID" value="NZ_JACOQG010000013.1"/>
</dbReference>
<proteinExistence type="predicted"/>
<accession>A0ABR7IIX2</accession>
<dbReference type="Proteomes" id="UP000649826">
    <property type="component" value="Unassembled WGS sequence"/>
</dbReference>
<keyword evidence="2" id="KW-1185">Reference proteome</keyword>
<reference evidence="1 2" key="1">
    <citation type="submission" date="2020-08" db="EMBL/GenBank/DDBJ databases">
        <title>Genome public.</title>
        <authorList>
            <person name="Liu C."/>
            <person name="Sun Q."/>
        </authorList>
    </citation>
    <scope>NUCLEOTIDE SEQUENCE [LARGE SCALE GENOMIC DNA]</scope>
    <source>
        <strain evidence="1 2">M29</strain>
    </source>
</reference>
<protein>
    <submittedName>
        <fullName evidence="1">DUF4860 domain-containing protein</fullName>
    </submittedName>
</protein>
<comment type="caution">
    <text evidence="1">The sequence shown here is derived from an EMBL/GenBank/DDBJ whole genome shotgun (WGS) entry which is preliminary data.</text>
</comment>
<name>A0ABR7IIX2_9FIRM</name>
<dbReference type="Pfam" id="PF16152">
    <property type="entry name" value="DUF4860"/>
    <property type="match status" value="1"/>
</dbReference>
<evidence type="ECO:0000313" key="1">
    <source>
        <dbReference type="EMBL" id="MBC5779934.1"/>
    </source>
</evidence>
<gene>
    <name evidence="1" type="ORF">H8Z82_09700</name>
</gene>
<dbReference type="EMBL" id="JACOQG010000013">
    <property type="protein sequence ID" value="MBC5779934.1"/>
    <property type="molecule type" value="Genomic_DNA"/>
</dbReference>
<sequence>MNDKLSPRHSVHRIFVVMIFGLFLLFLLLMLLFGARAYSVSVAGSQKNNNLYTAIAYVTAKFRQHDTGTDQEIYCDTLGKSQALCMTDIIEGTKYITYVYLQDNNLKELFTSADISPSPEMGTIIASLNDFRIQETSGHFYQITFQDCQGEQSSLVLHSGTP</sequence>
<evidence type="ECO:0000313" key="2">
    <source>
        <dbReference type="Proteomes" id="UP000649826"/>
    </source>
</evidence>
<dbReference type="InterPro" id="IPR032340">
    <property type="entry name" value="DUF4860"/>
</dbReference>
<organism evidence="1 2">
    <name type="scientific">Blautia difficilis</name>
    <dbReference type="NCBI Taxonomy" id="2763027"/>
    <lineage>
        <taxon>Bacteria</taxon>
        <taxon>Bacillati</taxon>
        <taxon>Bacillota</taxon>
        <taxon>Clostridia</taxon>
        <taxon>Lachnospirales</taxon>
        <taxon>Lachnospiraceae</taxon>
        <taxon>Blautia</taxon>
    </lineage>
</organism>